<name>A0A6I6IUX3_9RHOB</name>
<evidence type="ECO:0000259" key="1">
    <source>
        <dbReference type="PROSITE" id="PS50995"/>
    </source>
</evidence>
<dbReference type="SMART" id="SM00347">
    <property type="entry name" value="HTH_MARR"/>
    <property type="match status" value="1"/>
</dbReference>
<reference evidence="3" key="1">
    <citation type="submission" date="2018-12" db="EMBL/GenBank/DDBJ databases">
        <title>Complete genome sequence of Roseovarius sp. MME-070.</title>
        <authorList>
            <person name="Nam Y.-D."/>
            <person name="Kang J."/>
            <person name="Chung W.-H."/>
            <person name="Park Y.S."/>
        </authorList>
    </citation>
    <scope>NUCLEOTIDE SEQUENCE [LARGE SCALE GENOMIC DNA]</scope>
    <source>
        <strain evidence="3">MME-070</strain>
    </source>
</reference>
<dbReference type="InterPro" id="IPR039422">
    <property type="entry name" value="MarR/SlyA-like"/>
</dbReference>
<dbReference type="GO" id="GO:0003700">
    <property type="term" value="F:DNA-binding transcription factor activity"/>
    <property type="evidence" value="ECO:0007669"/>
    <property type="project" value="InterPro"/>
</dbReference>
<sequence length="146" mass="15890">MTDDPSAAADEAYELDNQIGYILRVASQRHAAIFQSQAPGGLTPTQFSALVRVAEKGACSQNLLGRLTSMDVATIKGVVDRLKRKGLVVLEPDPTDKRRTIIRPTAAALEMIGALHDAGRRISEATLEPLTPTERSMLIRLLRKIT</sequence>
<dbReference type="Gene3D" id="1.10.10.10">
    <property type="entry name" value="Winged helix-like DNA-binding domain superfamily/Winged helix DNA-binding domain"/>
    <property type="match status" value="1"/>
</dbReference>
<dbReference type="AlphaFoldDB" id="A0A6I6IUX3"/>
<dbReference type="PROSITE" id="PS50995">
    <property type="entry name" value="HTH_MARR_2"/>
    <property type="match status" value="1"/>
</dbReference>
<dbReference type="EMBL" id="CP034348">
    <property type="protein sequence ID" value="QGX99693.1"/>
    <property type="molecule type" value="Genomic_DNA"/>
</dbReference>
<dbReference type="InterPro" id="IPR000835">
    <property type="entry name" value="HTH_MarR-typ"/>
</dbReference>
<dbReference type="Proteomes" id="UP000428330">
    <property type="component" value="Chromosome"/>
</dbReference>
<protein>
    <submittedName>
        <fullName evidence="2">MarR family transcriptional regulator</fullName>
    </submittedName>
</protein>
<dbReference type="PANTHER" id="PTHR33164:SF95">
    <property type="entry name" value="TRANSCRIPTIONAL REGULATOR"/>
    <property type="match status" value="1"/>
</dbReference>
<dbReference type="InterPro" id="IPR036388">
    <property type="entry name" value="WH-like_DNA-bd_sf"/>
</dbReference>
<dbReference type="OrthoDB" id="9814496at2"/>
<dbReference type="Pfam" id="PF12802">
    <property type="entry name" value="MarR_2"/>
    <property type="match status" value="1"/>
</dbReference>
<dbReference type="SUPFAM" id="SSF46785">
    <property type="entry name" value="Winged helix' DNA-binding domain"/>
    <property type="match status" value="1"/>
</dbReference>
<accession>A0A6I6IUX3</accession>
<evidence type="ECO:0000313" key="3">
    <source>
        <dbReference type="Proteomes" id="UP000428330"/>
    </source>
</evidence>
<dbReference type="RefSeq" id="WP_157708374.1">
    <property type="nucleotide sequence ID" value="NZ_CP034348.1"/>
</dbReference>
<dbReference type="KEGG" id="rom:EI983_16035"/>
<feature type="domain" description="HTH marR-type" evidence="1">
    <location>
        <begin position="16"/>
        <end position="146"/>
    </location>
</feature>
<dbReference type="PANTHER" id="PTHR33164">
    <property type="entry name" value="TRANSCRIPTIONAL REGULATOR, MARR FAMILY"/>
    <property type="match status" value="1"/>
</dbReference>
<organism evidence="2 3">
    <name type="scientific">Roseovarius faecimaris</name>
    <dbReference type="NCBI Taxonomy" id="2494550"/>
    <lineage>
        <taxon>Bacteria</taxon>
        <taxon>Pseudomonadati</taxon>
        <taxon>Pseudomonadota</taxon>
        <taxon>Alphaproteobacteria</taxon>
        <taxon>Rhodobacterales</taxon>
        <taxon>Roseobacteraceae</taxon>
        <taxon>Roseovarius</taxon>
    </lineage>
</organism>
<dbReference type="InterPro" id="IPR036390">
    <property type="entry name" value="WH_DNA-bd_sf"/>
</dbReference>
<gene>
    <name evidence="2" type="ORF">EI983_16035</name>
</gene>
<evidence type="ECO:0000313" key="2">
    <source>
        <dbReference type="EMBL" id="QGX99693.1"/>
    </source>
</evidence>
<proteinExistence type="predicted"/>
<keyword evidence="3" id="KW-1185">Reference proteome</keyword>
<dbReference type="GO" id="GO:0006950">
    <property type="term" value="P:response to stress"/>
    <property type="evidence" value="ECO:0007669"/>
    <property type="project" value="TreeGrafter"/>
</dbReference>